<sequence length="173" mass="17919">MACVKKKKGGQKRFDGYSATLTNSYSTRDKLLSSFTVKLAGSVASIRPHLSTASLIDPLNMSILALRKITVASGFSKSTWSLRAVNTMTPVSSPTRHSAMRGARDEAAAGAPGRARPGTGVALTTLTVRVCPLVPGLSWSTLVKTGFRSAGLSLPPCAAAVAIAGSGVGWVED</sequence>
<protein>
    <submittedName>
        <fullName evidence="1">Uncharacterized protein</fullName>
    </submittedName>
</protein>
<name>C4J617_MAIZE</name>
<proteinExistence type="evidence at transcript level"/>
<dbReference type="EMBL" id="BT086264">
    <property type="protein sequence ID" value="ACR36617.1"/>
    <property type="molecule type" value="mRNA"/>
</dbReference>
<reference evidence="1" key="2">
    <citation type="submission" date="2012-06" db="EMBL/GenBank/DDBJ databases">
        <authorList>
            <person name="Yu Y."/>
            <person name="Currie J."/>
            <person name="Lomeli R."/>
            <person name="Angelova A."/>
            <person name="Collura K."/>
            <person name="Wissotski M."/>
            <person name="Campos D."/>
            <person name="Kudrna D."/>
            <person name="Golser W."/>
            <person name="Ashely E."/>
            <person name="Descour A."/>
            <person name="Fernandes J."/>
            <person name="Soderlund C."/>
            <person name="Walbot V."/>
        </authorList>
    </citation>
    <scope>NUCLEOTIDE SEQUENCE</scope>
    <source>
        <strain evidence="1">B73</strain>
    </source>
</reference>
<organism evidence="1">
    <name type="scientific">Zea mays</name>
    <name type="common">Maize</name>
    <dbReference type="NCBI Taxonomy" id="4577"/>
    <lineage>
        <taxon>Eukaryota</taxon>
        <taxon>Viridiplantae</taxon>
        <taxon>Streptophyta</taxon>
        <taxon>Embryophyta</taxon>
        <taxon>Tracheophyta</taxon>
        <taxon>Spermatophyta</taxon>
        <taxon>Magnoliopsida</taxon>
        <taxon>Liliopsida</taxon>
        <taxon>Poales</taxon>
        <taxon>Poaceae</taxon>
        <taxon>PACMAD clade</taxon>
        <taxon>Panicoideae</taxon>
        <taxon>Andropogonodae</taxon>
        <taxon>Andropogoneae</taxon>
        <taxon>Tripsacinae</taxon>
        <taxon>Zea</taxon>
    </lineage>
</organism>
<reference evidence="1" key="1">
    <citation type="journal article" date="2009" name="PLoS Genet.">
        <title>Sequencing, mapping, and analysis of 27,455 maize full-length cDNAs.</title>
        <authorList>
            <person name="Soderlund C."/>
            <person name="Descour A."/>
            <person name="Kudrna D."/>
            <person name="Bomhoff M."/>
            <person name="Boyd L."/>
            <person name="Currie J."/>
            <person name="Angelova A."/>
            <person name="Collura K."/>
            <person name="Wissotski M."/>
            <person name="Ashley E."/>
            <person name="Morrow D."/>
            <person name="Fernandes J."/>
            <person name="Walbot V."/>
            <person name="Yu Y."/>
        </authorList>
    </citation>
    <scope>NUCLEOTIDE SEQUENCE</scope>
    <source>
        <strain evidence="1">B73</strain>
    </source>
</reference>
<accession>C4J617</accession>
<dbReference type="AlphaFoldDB" id="C4J617"/>
<evidence type="ECO:0000313" key="1">
    <source>
        <dbReference type="EMBL" id="ACR36617.1"/>
    </source>
</evidence>